<dbReference type="InParanoid" id="A0A0C3DS50"/>
<keyword evidence="3" id="KW-1185">Reference proteome</keyword>
<dbReference type="STRING" id="913774.A0A0C3DS50"/>
<name>A0A0C3DS50_OIDMZ</name>
<feature type="compositionally biased region" description="Low complexity" evidence="1">
    <location>
        <begin position="267"/>
        <end position="293"/>
    </location>
</feature>
<feature type="region of interest" description="Disordered" evidence="1">
    <location>
        <begin position="225"/>
        <end position="327"/>
    </location>
</feature>
<evidence type="ECO:0000256" key="1">
    <source>
        <dbReference type="SAM" id="MobiDB-lite"/>
    </source>
</evidence>
<sequence>MAGRDDHPPPPPPPPEPRHFGPGGPPRAPLGRGQGGPPPPNVRPPGMQGGQPFPPQMRPPMSSTHFVDLTQRAPLDEDACKKKLTTYKAISVRRALPPDGKKDKATWAKCNHTEELLTQEEIMKQIKKLNDVRSPVDKRQNLSVTEKKQKLRTYQQSQVSKVIDDLRVRDGNLDYEWTLVQIDQKFQPAPRNQKETTVITVYAKRAPRPDINPGHMYQAIEKAKAERMKEMNKPPQPLPERIDEPILVSGGKKSGKKGRKKYHDDTSSYSASSSDSESGSDYSSSANTTISSRSGRHSRRYSHGGRRARSHSRPREHRRSYIIDSRVPTSPVLLQPPYVPDVPRAGPTPEDVAAAYQAGKIDADAERFGLDRYVAPRVRPIVYNGYGDRYPVDLRYPDDRYADELRQREEDRLLRRERYVDPFAPRPFYRRYPPSDGSY</sequence>
<reference evidence="2 3" key="1">
    <citation type="submission" date="2014-04" db="EMBL/GenBank/DDBJ databases">
        <authorList>
            <consortium name="DOE Joint Genome Institute"/>
            <person name="Kuo A."/>
            <person name="Martino E."/>
            <person name="Perotto S."/>
            <person name="Kohler A."/>
            <person name="Nagy L.G."/>
            <person name="Floudas D."/>
            <person name="Copeland A."/>
            <person name="Barry K.W."/>
            <person name="Cichocki N."/>
            <person name="Veneault-Fourrey C."/>
            <person name="LaButti K."/>
            <person name="Lindquist E.A."/>
            <person name="Lipzen A."/>
            <person name="Lundell T."/>
            <person name="Morin E."/>
            <person name="Murat C."/>
            <person name="Sun H."/>
            <person name="Tunlid A."/>
            <person name="Henrissat B."/>
            <person name="Grigoriev I.V."/>
            <person name="Hibbett D.S."/>
            <person name="Martin F."/>
            <person name="Nordberg H.P."/>
            <person name="Cantor M.N."/>
            <person name="Hua S.X."/>
        </authorList>
    </citation>
    <scope>NUCLEOTIDE SEQUENCE [LARGE SCALE GENOMIC DNA]</scope>
    <source>
        <strain evidence="2 3">Zn</strain>
    </source>
</reference>
<reference evidence="3" key="2">
    <citation type="submission" date="2015-01" db="EMBL/GenBank/DDBJ databases">
        <title>Evolutionary Origins and Diversification of the Mycorrhizal Mutualists.</title>
        <authorList>
            <consortium name="DOE Joint Genome Institute"/>
            <consortium name="Mycorrhizal Genomics Consortium"/>
            <person name="Kohler A."/>
            <person name="Kuo A."/>
            <person name="Nagy L.G."/>
            <person name="Floudas D."/>
            <person name="Copeland A."/>
            <person name="Barry K.W."/>
            <person name="Cichocki N."/>
            <person name="Veneault-Fourrey C."/>
            <person name="LaButti K."/>
            <person name="Lindquist E.A."/>
            <person name="Lipzen A."/>
            <person name="Lundell T."/>
            <person name="Morin E."/>
            <person name="Murat C."/>
            <person name="Riley R."/>
            <person name="Ohm R."/>
            <person name="Sun H."/>
            <person name="Tunlid A."/>
            <person name="Henrissat B."/>
            <person name="Grigoriev I.V."/>
            <person name="Hibbett D.S."/>
            <person name="Martin F."/>
        </authorList>
    </citation>
    <scope>NUCLEOTIDE SEQUENCE [LARGE SCALE GENOMIC DNA]</scope>
    <source>
        <strain evidence="3">Zn</strain>
    </source>
</reference>
<dbReference type="AlphaFoldDB" id="A0A0C3DS50"/>
<organism evidence="2 3">
    <name type="scientific">Oidiodendron maius (strain Zn)</name>
    <dbReference type="NCBI Taxonomy" id="913774"/>
    <lineage>
        <taxon>Eukaryota</taxon>
        <taxon>Fungi</taxon>
        <taxon>Dikarya</taxon>
        <taxon>Ascomycota</taxon>
        <taxon>Pezizomycotina</taxon>
        <taxon>Leotiomycetes</taxon>
        <taxon>Leotiomycetes incertae sedis</taxon>
        <taxon>Myxotrichaceae</taxon>
        <taxon>Oidiodendron</taxon>
    </lineage>
</organism>
<dbReference type="EMBL" id="KN832872">
    <property type="protein sequence ID" value="KIN04888.1"/>
    <property type="molecule type" value="Genomic_DNA"/>
</dbReference>
<protein>
    <submittedName>
        <fullName evidence="2">Uncharacterized protein</fullName>
    </submittedName>
</protein>
<feature type="compositionally biased region" description="Basic residues" evidence="1">
    <location>
        <begin position="294"/>
        <end position="320"/>
    </location>
</feature>
<proteinExistence type="predicted"/>
<gene>
    <name evidence="2" type="ORF">OIDMADRAFT_142697</name>
</gene>
<feature type="region of interest" description="Disordered" evidence="1">
    <location>
        <begin position="1"/>
        <end position="64"/>
    </location>
</feature>
<evidence type="ECO:0000313" key="2">
    <source>
        <dbReference type="EMBL" id="KIN04888.1"/>
    </source>
</evidence>
<accession>A0A0C3DS50</accession>
<dbReference type="OrthoDB" id="3440029at2759"/>
<evidence type="ECO:0000313" key="3">
    <source>
        <dbReference type="Proteomes" id="UP000054321"/>
    </source>
</evidence>
<dbReference type="HOGENOM" id="CLU_624201_0_0_1"/>
<dbReference type="Proteomes" id="UP000054321">
    <property type="component" value="Unassembled WGS sequence"/>
</dbReference>